<keyword evidence="2" id="KW-0472">Membrane</keyword>
<evidence type="ECO:0000256" key="2">
    <source>
        <dbReference type="SAM" id="Phobius"/>
    </source>
</evidence>
<name>A0A7W5A8T5_9ACTN</name>
<dbReference type="Proteomes" id="UP000577707">
    <property type="component" value="Unassembled WGS sequence"/>
</dbReference>
<keyword evidence="4" id="KW-1185">Reference proteome</keyword>
<accession>A0A7W5A8T5</accession>
<comment type="caution">
    <text evidence="3">The sequence shown here is derived from an EMBL/GenBank/DDBJ whole genome shotgun (WGS) entry which is preliminary data.</text>
</comment>
<keyword evidence="2" id="KW-0812">Transmembrane</keyword>
<proteinExistence type="predicted"/>
<feature type="transmembrane region" description="Helical" evidence="2">
    <location>
        <begin position="6"/>
        <end position="24"/>
    </location>
</feature>
<sequence>MGPFTWFLIAVGVVIVGAVVWQSVRKSSRGVDESAVNRNTDDTMRKGGSHGVLPPG</sequence>
<gene>
    <name evidence="3" type="ORF">FHS12_004774</name>
</gene>
<keyword evidence="2" id="KW-1133">Transmembrane helix</keyword>
<organism evidence="3 4">
    <name type="scientific">Nocardioides albus</name>
    <dbReference type="NCBI Taxonomy" id="1841"/>
    <lineage>
        <taxon>Bacteria</taxon>
        <taxon>Bacillati</taxon>
        <taxon>Actinomycetota</taxon>
        <taxon>Actinomycetes</taxon>
        <taxon>Propionibacteriales</taxon>
        <taxon>Nocardioidaceae</taxon>
        <taxon>Nocardioides</taxon>
    </lineage>
</organism>
<dbReference type="AlphaFoldDB" id="A0A7W5A8T5"/>
<reference evidence="3 4" key="1">
    <citation type="submission" date="2020-08" db="EMBL/GenBank/DDBJ databases">
        <title>Genomic Encyclopedia of Type Strains, Phase III (KMG-III): the genomes of soil and plant-associated and newly described type strains.</title>
        <authorList>
            <person name="Whitman W."/>
        </authorList>
    </citation>
    <scope>NUCLEOTIDE SEQUENCE [LARGE SCALE GENOMIC DNA]</scope>
    <source>
        <strain evidence="3 4">CECT 3302</strain>
    </source>
</reference>
<evidence type="ECO:0000313" key="4">
    <source>
        <dbReference type="Proteomes" id="UP000577707"/>
    </source>
</evidence>
<evidence type="ECO:0000256" key="1">
    <source>
        <dbReference type="SAM" id="MobiDB-lite"/>
    </source>
</evidence>
<dbReference type="EMBL" id="JACHXG010000013">
    <property type="protein sequence ID" value="MBB3091798.1"/>
    <property type="molecule type" value="Genomic_DNA"/>
</dbReference>
<protein>
    <submittedName>
        <fullName evidence="3">Uncharacterized protein</fullName>
    </submittedName>
</protein>
<evidence type="ECO:0000313" key="3">
    <source>
        <dbReference type="EMBL" id="MBB3091798.1"/>
    </source>
</evidence>
<feature type="region of interest" description="Disordered" evidence="1">
    <location>
        <begin position="27"/>
        <end position="56"/>
    </location>
</feature>